<feature type="non-terminal residue" evidence="1">
    <location>
        <position position="1"/>
    </location>
</feature>
<gene>
    <name evidence="1" type="ORF">S12H4_25279</name>
</gene>
<comment type="caution">
    <text evidence="1">The sequence shown here is derived from an EMBL/GenBank/DDBJ whole genome shotgun (WGS) entry which is preliminary data.</text>
</comment>
<evidence type="ECO:0000313" key="1">
    <source>
        <dbReference type="EMBL" id="GAI73293.1"/>
    </source>
</evidence>
<dbReference type="EMBL" id="BARW01014091">
    <property type="protein sequence ID" value="GAI73293.1"/>
    <property type="molecule type" value="Genomic_DNA"/>
</dbReference>
<name>X1QYC9_9ZZZZ</name>
<organism evidence="1">
    <name type="scientific">marine sediment metagenome</name>
    <dbReference type="NCBI Taxonomy" id="412755"/>
    <lineage>
        <taxon>unclassified sequences</taxon>
        <taxon>metagenomes</taxon>
        <taxon>ecological metagenomes</taxon>
    </lineage>
</organism>
<proteinExistence type="predicted"/>
<accession>X1QYC9</accession>
<protein>
    <submittedName>
        <fullName evidence="1">Uncharacterized protein</fullName>
    </submittedName>
</protein>
<dbReference type="AlphaFoldDB" id="X1QYC9"/>
<reference evidence="1" key="1">
    <citation type="journal article" date="2014" name="Front. Microbiol.">
        <title>High frequency of phylogenetically diverse reductive dehalogenase-homologous genes in deep subseafloor sedimentary metagenomes.</title>
        <authorList>
            <person name="Kawai M."/>
            <person name="Futagami T."/>
            <person name="Toyoda A."/>
            <person name="Takaki Y."/>
            <person name="Nishi S."/>
            <person name="Hori S."/>
            <person name="Arai W."/>
            <person name="Tsubouchi T."/>
            <person name="Morono Y."/>
            <person name="Uchiyama I."/>
            <person name="Ito T."/>
            <person name="Fujiyama A."/>
            <person name="Inagaki F."/>
            <person name="Takami H."/>
        </authorList>
    </citation>
    <scope>NUCLEOTIDE SEQUENCE</scope>
    <source>
        <strain evidence="1">Expedition CK06-06</strain>
    </source>
</reference>
<sequence>PINILNFVKLLKINNERTAKFQKDLKNTVI</sequence>